<keyword evidence="2" id="KW-0808">Transferase</keyword>
<protein>
    <submittedName>
        <fullName evidence="2">Glycosyltransferase family 4 protein</fullName>
        <ecNumber evidence="2">2.4.-.-</ecNumber>
    </submittedName>
</protein>
<dbReference type="CDD" id="cd03801">
    <property type="entry name" value="GT4_PimA-like"/>
    <property type="match status" value="1"/>
</dbReference>
<keyword evidence="2" id="KW-0328">Glycosyltransferase</keyword>
<dbReference type="PANTHER" id="PTHR12526:SF638">
    <property type="entry name" value="SPORE COAT PROTEIN SA"/>
    <property type="match status" value="1"/>
</dbReference>
<dbReference type="RefSeq" id="WP_379192152.1">
    <property type="nucleotide sequence ID" value="NZ_JBHSOW010000127.1"/>
</dbReference>
<dbReference type="EC" id="2.4.-.-" evidence="2"/>
<proteinExistence type="predicted"/>
<dbReference type="InterPro" id="IPR001296">
    <property type="entry name" value="Glyco_trans_1"/>
</dbReference>
<reference evidence="3" key="1">
    <citation type="journal article" date="2019" name="Int. J. Syst. Evol. Microbiol.">
        <title>The Global Catalogue of Microorganisms (GCM) 10K type strain sequencing project: providing services to taxonomists for standard genome sequencing and annotation.</title>
        <authorList>
            <consortium name="The Broad Institute Genomics Platform"/>
            <consortium name="The Broad Institute Genome Sequencing Center for Infectious Disease"/>
            <person name="Wu L."/>
            <person name="Ma J."/>
        </authorList>
    </citation>
    <scope>NUCLEOTIDE SEQUENCE [LARGE SCALE GENOMIC DNA]</scope>
    <source>
        <strain evidence="3">CGMCC 1.3240</strain>
    </source>
</reference>
<dbReference type="Pfam" id="PF00534">
    <property type="entry name" value="Glycos_transf_1"/>
    <property type="match status" value="1"/>
</dbReference>
<dbReference type="EMBL" id="JBHSOW010000127">
    <property type="protein sequence ID" value="MFC5653498.1"/>
    <property type="molecule type" value="Genomic_DNA"/>
</dbReference>
<dbReference type="PANTHER" id="PTHR12526">
    <property type="entry name" value="GLYCOSYLTRANSFERASE"/>
    <property type="match status" value="1"/>
</dbReference>
<name>A0ABW0W729_9BACL</name>
<evidence type="ECO:0000259" key="1">
    <source>
        <dbReference type="Pfam" id="PF00534"/>
    </source>
</evidence>
<dbReference type="Proteomes" id="UP001596047">
    <property type="component" value="Unassembled WGS sequence"/>
</dbReference>
<gene>
    <name evidence="2" type="ORF">ACFPYJ_31145</name>
</gene>
<dbReference type="Gene3D" id="3.40.50.2000">
    <property type="entry name" value="Glycogen Phosphorylase B"/>
    <property type="match status" value="1"/>
</dbReference>
<dbReference type="SUPFAM" id="SSF53756">
    <property type="entry name" value="UDP-Glycosyltransferase/glycogen phosphorylase"/>
    <property type="match status" value="1"/>
</dbReference>
<organism evidence="2 3">
    <name type="scientific">Paenibacillus solisilvae</name>
    <dbReference type="NCBI Taxonomy" id="2486751"/>
    <lineage>
        <taxon>Bacteria</taxon>
        <taxon>Bacillati</taxon>
        <taxon>Bacillota</taxon>
        <taxon>Bacilli</taxon>
        <taxon>Bacillales</taxon>
        <taxon>Paenibacillaceae</taxon>
        <taxon>Paenibacillus</taxon>
    </lineage>
</organism>
<evidence type="ECO:0000313" key="2">
    <source>
        <dbReference type="EMBL" id="MFC5653498.1"/>
    </source>
</evidence>
<comment type="caution">
    <text evidence="2">The sequence shown here is derived from an EMBL/GenBank/DDBJ whole genome shotgun (WGS) entry which is preliminary data.</text>
</comment>
<keyword evidence="3" id="KW-1185">Reference proteome</keyword>
<evidence type="ECO:0000313" key="3">
    <source>
        <dbReference type="Proteomes" id="UP001596047"/>
    </source>
</evidence>
<sequence length="362" mass="40899">MKILFTYFIASGGIETLNRLRCRALRQVGIDAHVLYLWDGAGRQNMSDISHFITNDDNEIRTILTANHYDAIIVTCDHLMLQRIRGLGYSGVLIYETQGLGTREQARGTLQAASLFIKLYAQAAISPPTSHLMELFQTYLSGIHPFFVQNLIDTDRFTYQDAHWLNPAGNLILGWIGRLEHNKNWPLFLEIAAALSRKRNNLRIWMFEDANISEPGEREKFNHLVNERNLLPILTLRSNVPHDHMPHYLSVIGDSGGMLLSTSYVEGFGYAVAEAMSCGCPVLSTDSDGVRSFIDHNRTGKFFRTGTVEEGVREAGAFLDNRLATDQIRAQAKQHIQVHFSFSRYAADMVNIMVALGLRPYH</sequence>
<feature type="domain" description="Glycosyl transferase family 1" evidence="1">
    <location>
        <begin position="167"/>
        <end position="334"/>
    </location>
</feature>
<dbReference type="GO" id="GO:0016757">
    <property type="term" value="F:glycosyltransferase activity"/>
    <property type="evidence" value="ECO:0007669"/>
    <property type="project" value="UniProtKB-KW"/>
</dbReference>
<accession>A0ABW0W729</accession>